<feature type="region of interest" description="Disordered" evidence="1">
    <location>
        <begin position="319"/>
        <end position="343"/>
    </location>
</feature>
<accession>A0ABU8XTC0</accession>
<feature type="signal peptide" evidence="2">
    <location>
        <begin position="1"/>
        <end position="29"/>
    </location>
</feature>
<sequence>MFRRRSRAASARTILLAAALLAPWTPALAAEGFLCRGDDPAWEISGSGGSAVLALDHGKGRSLTGTATSLTAEGVVVWRGRASDEPGDLVATIIKGACIDDKDGRTGSHAAIVSLPGPRVLVGCCSIGTRTAEAARPSADAAGTAADAADLAAGTRARVRGAAGERINVRKEPGAKDSKVAARLPGGAEATVAEARRVDGQVWYRITADGLDGPGWIRGDLLVAAEDTVAAPAPASAGKASSADEALEDWSRRAVELMPAIRACFDATPTKPVSITKAWPMNHGMAGVRLANGRGQRLECIAPVAGGKPASYRTLAKDARPLPGEGQPVLALGMQPRPTGKCRREEPLTLPGESRPIGTLSYRAC</sequence>
<feature type="chain" id="PRO_5045609678" evidence="2">
    <location>
        <begin position="30"/>
        <end position="365"/>
    </location>
</feature>
<feature type="domain" description="SH3b" evidence="3">
    <location>
        <begin position="167"/>
        <end position="222"/>
    </location>
</feature>
<proteinExistence type="predicted"/>
<evidence type="ECO:0000313" key="4">
    <source>
        <dbReference type="EMBL" id="MEK0084460.1"/>
    </source>
</evidence>
<evidence type="ECO:0000259" key="3">
    <source>
        <dbReference type="Pfam" id="PF08239"/>
    </source>
</evidence>
<keyword evidence="5" id="KW-1185">Reference proteome</keyword>
<evidence type="ECO:0000313" key="5">
    <source>
        <dbReference type="Proteomes" id="UP001375743"/>
    </source>
</evidence>
<keyword evidence="2" id="KW-0732">Signal</keyword>
<dbReference type="EMBL" id="JBBLZC010000015">
    <property type="protein sequence ID" value="MEK0084460.1"/>
    <property type="molecule type" value="Genomic_DNA"/>
</dbReference>
<dbReference type="Pfam" id="PF08239">
    <property type="entry name" value="SH3_3"/>
    <property type="match status" value="1"/>
</dbReference>
<name>A0ABU8XTC0_9PROT</name>
<evidence type="ECO:0000256" key="1">
    <source>
        <dbReference type="SAM" id="MobiDB-lite"/>
    </source>
</evidence>
<dbReference type="Proteomes" id="UP001375743">
    <property type="component" value="Unassembled WGS sequence"/>
</dbReference>
<reference evidence="4 5" key="1">
    <citation type="submission" date="2024-01" db="EMBL/GenBank/DDBJ databases">
        <title>Multi-omics insights into the function and evolution of sodium benzoate biodegradation pathways in Benzoatithermus flavus gen. nov., sp. nov. from hot spring.</title>
        <authorList>
            <person name="Hu C.-J."/>
            <person name="Li W.-J."/>
        </authorList>
    </citation>
    <scope>NUCLEOTIDE SEQUENCE [LARGE SCALE GENOMIC DNA]</scope>
    <source>
        <strain evidence="4 5">SYSU G07066</strain>
    </source>
</reference>
<dbReference type="RefSeq" id="WP_418160312.1">
    <property type="nucleotide sequence ID" value="NZ_JBBLZC010000015.1"/>
</dbReference>
<dbReference type="PROSITE" id="PS00978">
    <property type="entry name" value="FAD_G3PDH_2"/>
    <property type="match status" value="1"/>
</dbReference>
<organism evidence="4 5">
    <name type="scientific">Benzoatithermus flavus</name>
    <dbReference type="NCBI Taxonomy" id="3108223"/>
    <lineage>
        <taxon>Bacteria</taxon>
        <taxon>Pseudomonadati</taxon>
        <taxon>Pseudomonadota</taxon>
        <taxon>Alphaproteobacteria</taxon>
        <taxon>Geminicoccales</taxon>
        <taxon>Geminicoccaceae</taxon>
        <taxon>Benzoatithermus</taxon>
    </lineage>
</organism>
<dbReference type="InterPro" id="IPR003646">
    <property type="entry name" value="SH3-like_bac-type"/>
</dbReference>
<gene>
    <name evidence="4" type="ORF">U1T56_14990</name>
</gene>
<evidence type="ECO:0000256" key="2">
    <source>
        <dbReference type="SAM" id="SignalP"/>
    </source>
</evidence>
<comment type="caution">
    <text evidence="4">The sequence shown here is derived from an EMBL/GenBank/DDBJ whole genome shotgun (WGS) entry which is preliminary data.</text>
</comment>
<dbReference type="Gene3D" id="2.30.30.40">
    <property type="entry name" value="SH3 Domains"/>
    <property type="match status" value="1"/>
</dbReference>
<protein>
    <submittedName>
        <fullName evidence="4">SH3 domain-containing protein</fullName>
    </submittedName>
</protein>